<sequence>MPKYHTKWIIKSLRHTIKTGLIILIPTLILQNPKKSSNTHQLHIVFFITMSSSFIPSSSPLANSKRQSVPAYVPCVQSGKRPFRSRGGGIQELEEQFTTMRIVSFSCTFIKFLTNFPFISQTENGLTHMYVKVPFPESAINDDGKCQNLIGRILGPRGISVRQLEMLYGCKILIRGKGSVKDAAKEKRLRGKPEGRHLEEKLHVLVEVQDLTHEMCARKLANAKQCIEKLMVPVVFDEYKRQQLIQLAIINGRKPEPFQI</sequence>
<keyword evidence="2" id="KW-1185">Reference proteome</keyword>
<dbReference type="EMBL" id="CAVMJV010000003">
    <property type="protein sequence ID" value="CAK5018816.1"/>
    <property type="molecule type" value="Genomic_DNA"/>
</dbReference>
<gene>
    <name evidence="1" type="ORF">MENTE1834_LOCUS3955</name>
</gene>
<evidence type="ECO:0000313" key="2">
    <source>
        <dbReference type="Proteomes" id="UP001497535"/>
    </source>
</evidence>
<evidence type="ECO:0000313" key="1">
    <source>
        <dbReference type="EMBL" id="CAK5018816.1"/>
    </source>
</evidence>
<dbReference type="Proteomes" id="UP001497535">
    <property type="component" value="Unassembled WGS sequence"/>
</dbReference>
<proteinExistence type="predicted"/>
<accession>A0ACB0XUN0</accession>
<comment type="caution">
    <text evidence="1">The sequence shown here is derived from an EMBL/GenBank/DDBJ whole genome shotgun (WGS) entry which is preliminary data.</text>
</comment>
<protein>
    <submittedName>
        <fullName evidence="1">Uncharacterized protein</fullName>
    </submittedName>
</protein>
<name>A0ACB0XUN0_MELEN</name>
<organism evidence="1 2">
    <name type="scientific">Meloidogyne enterolobii</name>
    <name type="common">Root-knot nematode worm</name>
    <name type="synonym">Meloidogyne mayaguensis</name>
    <dbReference type="NCBI Taxonomy" id="390850"/>
    <lineage>
        <taxon>Eukaryota</taxon>
        <taxon>Metazoa</taxon>
        <taxon>Ecdysozoa</taxon>
        <taxon>Nematoda</taxon>
        <taxon>Chromadorea</taxon>
        <taxon>Rhabditida</taxon>
        <taxon>Tylenchina</taxon>
        <taxon>Tylenchomorpha</taxon>
        <taxon>Tylenchoidea</taxon>
        <taxon>Meloidogynidae</taxon>
        <taxon>Meloidogyninae</taxon>
        <taxon>Meloidogyne</taxon>
    </lineage>
</organism>
<reference evidence="1" key="1">
    <citation type="submission" date="2023-11" db="EMBL/GenBank/DDBJ databases">
        <authorList>
            <person name="Poullet M."/>
        </authorList>
    </citation>
    <scope>NUCLEOTIDE SEQUENCE</scope>
    <source>
        <strain evidence="1">E1834</strain>
    </source>
</reference>